<dbReference type="CDD" id="cd00592">
    <property type="entry name" value="HTH_MerR-like"/>
    <property type="match status" value="1"/>
</dbReference>
<dbReference type="EMBL" id="JAGIOL010000001">
    <property type="protein sequence ID" value="MBP2437514.1"/>
    <property type="molecule type" value="Genomic_DNA"/>
</dbReference>
<evidence type="ECO:0000313" key="4">
    <source>
        <dbReference type="Proteomes" id="UP001519362"/>
    </source>
</evidence>
<dbReference type="PANTHER" id="PTHR30204">
    <property type="entry name" value="REDOX-CYCLING DRUG-SENSING TRANSCRIPTIONAL ACTIVATOR SOXR"/>
    <property type="match status" value="1"/>
</dbReference>
<proteinExistence type="predicted"/>
<dbReference type="SMART" id="SM00422">
    <property type="entry name" value="HTH_MERR"/>
    <property type="match status" value="1"/>
</dbReference>
<dbReference type="PROSITE" id="PS00552">
    <property type="entry name" value="HTH_MERR_1"/>
    <property type="match status" value="1"/>
</dbReference>
<dbReference type="PANTHER" id="PTHR30204:SF93">
    <property type="entry name" value="HTH MERR-TYPE DOMAIN-CONTAINING PROTEIN"/>
    <property type="match status" value="1"/>
</dbReference>
<evidence type="ECO:0000256" key="1">
    <source>
        <dbReference type="ARBA" id="ARBA00023125"/>
    </source>
</evidence>
<name>A0ABS4ZJQ3_9MICO</name>
<accession>A0ABS4ZJQ3</accession>
<comment type="caution">
    <text evidence="3">The sequence shown here is derived from an EMBL/GenBank/DDBJ whole genome shotgun (WGS) entry which is preliminary data.</text>
</comment>
<dbReference type="PROSITE" id="PS50937">
    <property type="entry name" value="HTH_MERR_2"/>
    <property type="match status" value="1"/>
</dbReference>
<evidence type="ECO:0000313" key="3">
    <source>
        <dbReference type="EMBL" id="MBP2437514.1"/>
    </source>
</evidence>
<evidence type="ECO:0000259" key="2">
    <source>
        <dbReference type="PROSITE" id="PS50937"/>
    </source>
</evidence>
<dbReference type="InterPro" id="IPR000551">
    <property type="entry name" value="MerR-type_HTH_dom"/>
</dbReference>
<dbReference type="InterPro" id="IPR047057">
    <property type="entry name" value="MerR_fam"/>
</dbReference>
<dbReference type="RefSeq" id="WP_241245074.1">
    <property type="nucleotide sequence ID" value="NZ_CP049253.1"/>
</dbReference>
<dbReference type="SUPFAM" id="SSF46955">
    <property type="entry name" value="Putative DNA-binding domain"/>
    <property type="match status" value="1"/>
</dbReference>
<keyword evidence="4" id="KW-1185">Reference proteome</keyword>
<keyword evidence="1 3" id="KW-0238">DNA-binding</keyword>
<sequence length="127" mass="13920">MGTEVTDDTVMHIGELAERTGLSLRTIRHYDEIGLVTPSGRSTGGFRQYSADDLGRLMLIRRMKPLGYTLEQMAELLSVIDARSAGDDSEETAAALARFRADADARREKLAAQVAMADEFIDALSAR</sequence>
<dbReference type="GO" id="GO:0003677">
    <property type="term" value="F:DNA binding"/>
    <property type="evidence" value="ECO:0007669"/>
    <property type="project" value="UniProtKB-KW"/>
</dbReference>
<dbReference type="Gene3D" id="1.10.1660.10">
    <property type="match status" value="1"/>
</dbReference>
<dbReference type="Proteomes" id="UP001519362">
    <property type="component" value="Unassembled WGS sequence"/>
</dbReference>
<gene>
    <name evidence="3" type="ORF">JOF34_002100</name>
</gene>
<dbReference type="PRINTS" id="PR00040">
    <property type="entry name" value="HTHMERR"/>
</dbReference>
<dbReference type="Pfam" id="PF13411">
    <property type="entry name" value="MerR_1"/>
    <property type="match status" value="1"/>
</dbReference>
<reference evidence="3 4" key="1">
    <citation type="submission" date="2021-03" db="EMBL/GenBank/DDBJ databases">
        <title>Sequencing the genomes of 1000 actinobacteria strains.</title>
        <authorList>
            <person name="Klenk H.-P."/>
        </authorList>
    </citation>
    <scope>NUCLEOTIDE SEQUENCE [LARGE SCALE GENOMIC DNA]</scope>
    <source>
        <strain evidence="3 4">DSM 24221</strain>
    </source>
</reference>
<dbReference type="InterPro" id="IPR009061">
    <property type="entry name" value="DNA-bd_dom_put_sf"/>
</dbReference>
<feature type="domain" description="HTH merR-type" evidence="2">
    <location>
        <begin position="10"/>
        <end position="79"/>
    </location>
</feature>
<protein>
    <submittedName>
        <fullName evidence="3">DNA-binding transcriptional MerR regulator</fullName>
    </submittedName>
</protein>
<organism evidence="3 4">
    <name type="scientific">Microbacterium amylolyticum</name>
    <dbReference type="NCBI Taxonomy" id="936337"/>
    <lineage>
        <taxon>Bacteria</taxon>
        <taxon>Bacillati</taxon>
        <taxon>Actinomycetota</taxon>
        <taxon>Actinomycetes</taxon>
        <taxon>Micrococcales</taxon>
        <taxon>Microbacteriaceae</taxon>
        <taxon>Microbacterium</taxon>
    </lineage>
</organism>